<dbReference type="AlphaFoldDB" id="A0A0E4G0N1"/>
<accession>A0A0E4G0N1</accession>
<dbReference type="EMBL" id="AP014685">
    <property type="protein sequence ID" value="BAR60806.1"/>
    <property type="molecule type" value="Genomic_DNA"/>
</dbReference>
<proteinExistence type="predicted"/>
<dbReference type="Proteomes" id="UP000063308">
    <property type="component" value="Chromosome"/>
</dbReference>
<evidence type="ECO:0000313" key="2">
    <source>
        <dbReference type="Proteomes" id="UP000063308"/>
    </source>
</evidence>
<protein>
    <submittedName>
        <fullName evidence="1">Uncharacterized protein</fullName>
    </submittedName>
</protein>
<organism evidence="1 2">
    <name type="scientific">Bradyrhizobium diazoefficiens</name>
    <dbReference type="NCBI Taxonomy" id="1355477"/>
    <lineage>
        <taxon>Bacteria</taxon>
        <taxon>Pseudomonadati</taxon>
        <taxon>Pseudomonadota</taxon>
        <taxon>Alphaproteobacteria</taxon>
        <taxon>Hyphomicrobiales</taxon>
        <taxon>Nitrobacteraceae</taxon>
        <taxon>Bradyrhizobium</taxon>
    </lineage>
</organism>
<sequence length="31" mass="3634">MRMLIDRTCGTLSMTSQIVNWRFFAARGQQD</sequence>
<name>A0A0E4G0N1_9BRAD</name>
<gene>
    <name evidence="1" type="ORF">NK6_7655</name>
</gene>
<evidence type="ECO:0000313" key="1">
    <source>
        <dbReference type="EMBL" id="BAR60806.1"/>
    </source>
</evidence>
<reference evidence="1 2" key="1">
    <citation type="submission" date="2014-11" db="EMBL/GenBank/DDBJ databases">
        <title>Symbiosis island explosion on the genome of extra-slow-growing strains of soybean bradyrhizobia with massive insertion sequences.</title>
        <authorList>
            <person name="Iida T."/>
            <person name="Minamisawa K."/>
        </authorList>
    </citation>
    <scope>NUCLEOTIDE SEQUENCE [LARGE SCALE GENOMIC DNA]</scope>
    <source>
        <strain evidence="1 2">NK6</strain>
    </source>
</reference>